<dbReference type="RefSeq" id="XP_013893209.1">
    <property type="nucleotide sequence ID" value="XM_014037755.1"/>
</dbReference>
<evidence type="ECO:0000256" key="5">
    <source>
        <dbReference type="ARBA" id="ARBA00022840"/>
    </source>
</evidence>
<dbReference type="Pfam" id="PF00069">
    <property type="entry name" value="Pkinase"/>
    <property type="match status" value="1"/>
</dbReference>
<evidence type="ECO:0000313" key="7">
    <source>
        <dbReference type="EMBL" id="KIY94189.1"/>
    </source>
</evidence>
<dbReference type="GO" id="GO:0005737">
    <property type="term" value="C:cytoplasm"/>
    <property type="evidence" value="ECO:0007669"/>
    <property type="project" value="TreeGrafter"/>
</dbReference>
<evidence type="ECO:0000259" key="6">
    <source>
        <dbReference type="PROSITE" id="PS50011"/>
    </source>
</evidence>
<organism evidence="7 8">
    <name type="scientific">Monoraphidium neglectum</name>
    <dbReference type="NCBI Taxonomy" id="145388"/>
    <lineage>
        <taxon>Eukaryota</taxon>
        <taxon>Viridiplantae</taxon>
        <taxon>Chlorophyta</taxon>
        <taxon>core chlorophytes</taxon>
        <taxon>Chlorophyceae</taxon>
        <taxon>CS clade</taxon>
        <taxon>Sphaeropleales</taxon>
        <taxon>Selenastraceae</taxon>
        <taxon>Monoraphidium</taxon>
    </lineage>
</organism>
<evidence type="ECO:0000256" key="4">
    <source>
        <dbReference type="ARBA" id="ARBA00022777"/>
    </source>
</evidence>
<dbReference type="OrthoDB" id="193931at2759"/>
<keyword evidence="1" id="KW-0723">Serine/threonine-protein kinase</keyword>
<keyword evidence="2" id="KW-0808">Transferase</keyword>
<dbReference type="GO" id="GO:0005524">
    <property type="term" value="F:ATP binding"/>
    <property type="evidence" value="ECO:0007669"/>
    <property type="project" value="UniProtKB-KW"/>
</dbReference>
<dbReference type="PROSITE" id="PS50011">
    <property type="entry name" value="PROTEIN_KINASE_DOM"/>
    <property type="match status" value="1"/>
</dbReference>
<dbReference type="InterPro" id="IPR011009">
    <property type="entry name" value="Kinase-like_dom_sf"/>
</dbReference>
<proteinExistence type="predicted"/>
<name>A0A0D2LRA7_9CHLO</name>
<evidence type="ECO:0000256" key="1">
    <source>
        <dbReference type="ARBA" id="ARBA00022527"/>
    </source>
</evidence>
<dbReference type="SMART" id="SM00220">
    <property type="entry name" value="S_TKc"/>
    <property type="match status" value="1"/>
</dbReference>
<dbReference type="PANTHER" id="PTHR24346:SF82">
    <property type="entry name" value="KP78A-RELATED"/>
    <property type="match status" value="1"/>
</dbReference>
<evidence type="ECO:0000256" key="3">
    <source>
        <dbReference type="ARBA" id="ARBA00022741"/>
    </source>
</evidence>
<dbReference type="InterPro" id="IPR000719">
    <property type="entry name" value="Prot_kinase_dom"/>
</dbReference>
<dbReference type="GO" id="GO:0004674">
    <property type="term" value="F:protein serine/threonine kinase activity"/>
    <property type="evidence" value="ECO:0007669"/>
    <property type="project" value="UniProtKB-KW"/>
</dbReference>
<dbReference type="GO" id="GO:0035556">
    <property type="term" value="P:intracellular signal transduction"/>
    <property type="evidence" value="ECO:0007669"/>
    <property type="project" value="TreeGrafter"/>
</dbReference>
<keyword evidence="3" id="KW-0547">Nucleotide-binding</keyword>
<keyword evidence="5" id="KW-0067">ATP-binding</keyword>
<dbReference type="Proteomes" id="UP000054498">
    <property type="component" value="Unassembled WGS sequence"/>
</dbReference>
<reference evidence="7 8" key="1">
    <citation type="journal article" date="2013" name="BMC Genomics">
        <title>Reconstruction of the lipid metabolism for the microalga Monoraphidium neglectum from its genome sequence reveals characteristics suitable for biofuel production.</title>
        <authorList>
            <person name="Bogen C."/>
            <person name="Al-Dilaimi A."/>
            <person name="Albersmeier A."/>
            <person name="Wichmann J."/>
            <person name="Grundmann M."/>
            <person name="Rupp O."/>
            <person name="Lauersen K.J."/>
            <person name="Blifernez-Klassen O."/>
            <person name="Kalinowski J."/>
            <person name="Goesmann A."/>
            <person name="Mussgnug J.H."/>
            <person name="Kruse O."/>
        </authorList>
    </citation>
    <scope>NUCLEOTIDE SEQUENCE [LARGE SCALE GENOMIC DNA]</scope>
    <source>
        <strain evidence="7 8">SAG 48.87</strain>
    </source>
</reference>
<dbReference type="AlphaFoldDB" id="A0A0D2LRA7"/>
<dbReference type="EMBL" id="KK104261">
    <property type="protein sequence ID" value="KIY94189.1"/>
    <property type="molecule type" value="Genomic_DNA"/>
</dbReference>
<protein>
    <recommendedName>
        <fullName evidence="6">Protein kinase domain-containing protein</fullName>
    </recommendedName>
</protein>
<feature type="non-terminal residue" evidence="7">
    <location>
        <position position="1"/>
    </location>
</feature>
<keyword evidence="8" id="KW-1185">Reference proteome</keyword>
<dbReference type="SUPFAM" id="SSF56112">
    <property type="entry name" value="Protein kinase-like (PK-like)"/>
    <property type="match status" value="1"/>
</dbReference>
<accession>A0A0D2LRA7</accession>
<dbReference type="PANTHER" id="PTHR24346">
    <property type="entry name" value="MAP/MICROTUBULE AFFINITY-REGULATING KINASE"/>
    <property type="match status" value="1"/>
</dbReference>
<feature type="domain" description="Protein kinase" evidence="6">
    <location>
        <begin position="1"/>
        <end position="217"/>
    </location>
</feature>
<dbReference type="STRING" id="145388.A0A0D2LRA7"/>
<gene>
    <name evidence="7" type="ORF">MNEG_13773</name>
</gene>
<dbReference type="KEGG" id="mng:MNEG_13773"/>
<keyword evidence="4" id="KW-0418">Kinase</keyword>
<dbReference type="GeneID" id="25731269"/>
<evidence type="ECO:0000313" key="8">
    <source>
        <dbReference type="Proteomes" id="UP000054498"/>
    </source>
</evidence>
<evidence type="ECO:0000256" key="2">
    <source>
        <dbReference type="ARBA" id="ARBA00022679"/>
    </source>
</evidence>
<sequence>GHLSIVQAEEVVLTRSHIGLVMEYVKGESLPRLLEGCAAAVARAALSGRGALRAAARVPAGTAAAAARFVCGNLVSYVTRRRDSAALRGGLCMDEDAACYFFRQLISAVQYCHEGHVAHRDLKLDNALLDDRDPPRLKLCDFGFAKGWATSSNMDTMRIGTAEYMGPELISGRSGYDGKKVDVWAAGVMLYVLLLGAFPFEMEDENYESTADINFLF</sequence>
<dbReference type="Gene3D" id="1.10.510.10">
    <property type="entry name" value="Transferase(Phosphotransferase) domain 1"/>
    <property type="match status" value="1"/>
</dbReference>